<evidence type="ECO:0000313" key="5">
    <source>
        <dbReference type="Proteomes" id="UP000233597"/>
    </source>
</evidence>
<dbReference type="KEGG" id="thac:CSC3H3_05255"/>
<feature type="chain" id="PRO_5014736193" evidence="1">
    <location>
        <begin position="25"/>
        <end position="109"/>
    </location>
</feature>
<keyword evidence="1" id="KW-0732">Signal</keyword>
<evidence type="ECO:0000313" key="2">
    <source>
        <dbReference type="EMBL" id="AUG52197.1"/>
    </source>
</evidence>
<protein>
    <submittedName>
        <fullName evidence="3">Uncharacterized protein</fullName>
    </submittedName>
</protein>
<reference evidence="3 5" key="1">
    <citation type="submission" date="2017-09" db="EMBL/GenBank/DDBJ databases">
        <title>Biodiversity and function of Thalassospira species in the particle-attached aromatic-hydrocarbon-degrading consortia from the surface seawater of the South China Sea.</title>
        <authorList>
            <person name="Dong C."/>
            <person name="Liu R."/>
            <person name="Shao Z."/>
        </authorList>
    </citation>
    <scope>NUCLEOTIDE SEQUENCE [LARGE SCALE GENOMIC DNA]</scope>
    <source>
        <strain evidence="3 5">CSC1P2</strain>
    </source>
</reference>
<dbReference type="Proteomes" id="UP000233597">
    <property type="component" value="Unassembled WGS sequence"/>
</dbReference>
<evidence type="ECO:0000256" key="1">
    <source>
        <dbReference type="SAM" id="SignalP"/>
    </source>
</evidence>
<dbReference type="EMBL" id="NWTK01000001">
    <property type="protein sequence ID" value="PKR56118.1"/>
    <property type="molecule type" value="Genomic_DNA"/>
</dbReference>
<proteinExistence type="predicted"/>
<accession>A0A2N3L004</accession>
<reference evidence="2 4" key="2">
    <citation type="submission" date="2017-10" db="EMBL/GenBank/DDBJ databases">
        <title>Biodiversity and function of Thalassospira species in the particle-attached aromatic-hydrocarbon-degrading consortia from the surface seawater of the China South Sea.</title>
        <authorList>
            <person name="Dong C."/>
            <person name="Liu R."/>
            <person name="Shao Z."/>
        </authorList>
    </citation>
    <scope>NUCLEOTIDE SEQUENCE [LARGE SCALE GENOMIC DNA]</scope>
    <source>
        <strain evidence="2 4">CSC3H3</strain>
    </source>
</reference>
<evidence type="ECO:0000313" key="4">
    <source>
        <dbReference type="Proteomes" id="UP000233458"/>
    </source>
</evidence>
<dbReference type="Proteomes" id="UP000233458">
    <property type="component" value="Chromosome"/>
</dbReference>
<dbReference type="AlphaFoldDB" id="A0A2N3L004"/>
<feature type="signal peptide" evidence="1">
    <location>
        <begin position="1"/>
        <end position="24"/>
    </location>
</feature>
<sequence>MRKMSRIVRHVAAAALLVGLAACGGPSESDVENAIRTVLDQQNAALGKLAKTELSNVEIGDIKSVGDDLYEADVSADVTTTMLGVKNTRHVDEVVRIREINDKWVAVNS</sequence>
<dbReference type="PROSITE" id="PS51257">
    <property type="entry name" value="PROKAR_LIPOPROTEIN"/>
    <property type="match status" value="1"/>
</dbReference>
<organism evidence="3 5">
    <name type="scientific">Thalassospira marina</name>
    <dbReference type="NCBI Taxonomy" id="2048283"/>
    <lineage>
        <taxon>Bacteria</taxon>
        <taxon>Pseudomonadati</taxon>
        <taxon>Pseudomonadota</taxon>
        <taxon>Alphaproteobacteria</taxon>
        <taxon>Rhodospirillales</taxon>
        <taxon>Thalassospiraceae</taxon>
        <taxon>Thalassospira</taxon>
    </lineage>
</organism>
<dbReference type="EMBL" id="CP024199">
    <property type="protein sequence ID" value="AUG52197.1"/>
    <property type="molecule type" value="Genomic_DNA"/>
</dbReference>
<evidence type="ECO:0000313" key="3">
    <source>
        <dbReference type="EMBL" id="PKR56118.1"/>
    </source>
</evidence>
<dbReference type="RefSeq" id="WP_101264107.1">
    <property type="nucleotide sequence ID" value="NZ_CP024199.1"/>
</dbReference>
<keyword evidence="4" id="KW-1185">Reference proteome</keyword>
<name>A0A2N3L004_9PROT</name>
<gene>
    <name evidence="3" type="ORF">COO20_02640</name>
    <name evidence="2" type="ORF">CSC3H3_05255</name>
</gene>